<dbReference type="PANTHER" id="PTHR15141">
    <property type="entry name" value="TRANSCRIPTION ELONGATION FACTOR B POLYPEPTIDE 3"/>
    <property type="match status" value="1"/>
</dbReference>
<organism evidence="2 3">
    <name type="scientific">Amorphotheca resinae ATCC 22711</name>
    <dbReference type="NCBI Taxonomy" id="857342"/>
    <lineage>
        <taxon>Eukaryota</taxon>
        <taxon>Fungi</taxon>
        <taxon>Dikarya</taxon>
        <taxon>Ascomycota</taxon>
        <taxon>Pezizomycotina</taxon>
        <taxon>Leotiomycetes</taxon>
        <taxon>Helotiales</taxon>
        <taxon>Amorphothecaceae</taxon>
        <taxon>Amorphotheca</taxon>
    </lineage>
</organism>
<sequence length="421" mass="46578">MPAPSLVDSCTKACIKNIRSLNDVGDFEYWKIRPVLLRLESPAQLHEIETHSPQIRGEDAELWRAFIARDFVNWEQKNYAPKNPLKWYEVYLKYKREQEREIARDEEILRASMGQLKKKKETNVSKVVDLRALPKVPRDPRMLANNGGVPIGKRTGLFKKEGPSSLVWSAGSKTKMTDGKSVLTRARREAKEISQRSKLAKPTHELTARAGQVRKAPAGMVNEYKKAVQPAIRILSRKKNPAAGNNITGGITGPSLEEREKRLSAIQAGMSPPKNSTTEGVTLVGSSDEEDGGDDLDDLFDPRHLTSSTSRPASSSSRPIARASSSSSRPTPSTERPTSRQPPSLSSSSTNPSKPSDYISSIVSRPKPSGSSPATRPNPAPRSRSPSPSRAERKPPPPVLMRRKAEVDIFNRSATKRPRNR</sequence>
<dbReference type="InterPro" id="IPR051870">
    <property type="entry name" value="Elongin-A_domain"/>
</dbReference>
<feature type="compositionally biased region" description="Low complexity" evidence="1">
    <location>
        <begin position="306"/>
        <end position="356"/>
    </location>
</feature>
<dbReference type="STRING" id="857342.A0A2T3B0G5"/>
<dbReference type="EMBL" id="KZ679012">
    <property type="protein sequence ID" value="PSS16899.1"/>
    <property type="molecule type" value="Genomic_DNA"/>
</dbReference>
<dbReference type="Proteomes" id="UP000241818">
    <property type="component" value="Unassembled WGS sequence"/>
</dbReference>
<evidence type="ECO:0000313" key="2">
    <source>
        <dbReference type="EMBL" id="PSS16899.1"/>
    </source>
</evidence>
<evidence type="ECO:0000256" key="1">
    <source>
        <dbReference type="SAM" id="MobiDB-lite"/>
    </source>
</evidence>
<dbReference type="AlphaFoldDB" id="A0A2T3B0G5"/>
<dbReference type="Pfam" id="PF06881">
    <property type="entry name" value="Elongin_A"/>
    <property type="match status" value="1"/>
</dbReference>
<dbReference type="Gene3D" id="6.10.250.3180">
    <property type="match status" value="1"/>
</dbReference>
<evidence type="ECO:0008006" key="4">
    <source>
        <dbReference type="Google" id="ProtNLM"/>
    </source>
</evidence>
<proteinExistence type="predicted"/>
<dbReference type="OrthoDB" id="21513at2759"/>
<dbReference type="GO" id="GO:0070449">
    <property type="term" value="C:elongin complex"/>
    <property type="evidence" value="ECO:0007669"/>
    <property type="project" value="InterPro"/>
</dbReference>
<dbReference type="GO" id="GO:0006368">
    <property type="term" value="P:transcription elongation by RNA polymerase II"/>
    <property type="evidence" value="ECO:0007669"/>
    <property type="project" value="InterPro"/>
</dbReference>
<dbReference type="RefSeq" id="XP_024720407.1">
    <property type="nucleotide sequence ID" value="XM_024868787.1"/>
</dbReference>
<evidence type="ECO:0000313" key="3">
    <source>
        <dbReference type="Proteomes" id="UP000241818"/>
    </source>
</evidence>
<name>A0A2T3B0G5_AMORE</name>
<dbReference type="InterPro" id="IPR010684">
    <property type="entry name" value="RNA_pol_II_trans_fac_SIII_A"/>
</dbReference>
<feature type="compositionally biased region" description="Low complexity" evidence="1">
    <location>
        <begin position="371"/>
        <end position="389"/>
    </location>
</feature>
<feature type="region of interest" description="Disordered" evidence="1">
    <location>
        <begin position="266"/>
        <end position="421"/>
    </location>
</feature>
<gene>
    <name evidence="2" type="ORF">M430DRAFT_59295</name>
</gene>
<dbReference type="PANTHER" id="PTHR15141:SF76">
    <property type="entry name" value="TRANSCRIPTION ELONGATION FACTOR B POLYPEPTIDE 3"/>
    <property type="match status" value="1"/>
</dbReference>
<feature type="compositionally biased region" description="Acidic residues" evidence="1">
    <location>
        <begin position="287"/>
        <end position="299"/>
    </location>
</feature>
<dbReference type="GeneID" id="36576868"/>
<protein>
    <recommendedName>
        <fullName evidence="4">Elongin-A</fullName>
    </recommendedName>
</protein>
<keyword evidence="3" id="KW-1185">Reference proteome</keyword>
<accession>A0A2T3B0G5</accession>
<dbReference type="InParanoid" id="A0A2T3B0G5"/>
<reference evidence="2 3" key="1">
    <citation type="journal article" date="2018" name="New Phytol.">
        <title>Comparative genomics and transcriptomics depict ericoid mycorrhizal fungi as versatile saprotrophs and plant mutualists.</title>
        <authorList>
            <person name="Martino E."/>
            <person name="Morin E."/>
            <person name="Grelet G.A."/>
            <person name="Kuo A."/>
            <person name="Kohler A."/>
            <person name="Daghino S."/>
            <person name="Barry K.W."/>
            <person name="Cichocki N."/>
            <person name="Clum A."/>
            <person name="Dockter R.B."/>
            <person name="Hainaut M."/>
            <person name="Kuo R.C."/>
            <person name="LaButti K."/>
            <person name="Lindahl B.D."/>
            <person name="Lindquist E.A."/>
            <person name="Lipzen A."/>
            <person name="Khouja H.R."/>
            <person name="Magnuson J."/>
            <person name="Murat C."/>
            <person name="Ohm R.A."/>
            <person name="Singer S.W."/>
            <person name="Spatafora J.W."/>
            <person name="Wang M."/>
            <person name="Veneault-Fourrey C."/>
            <person name="Henrissat B."/>
            <person name="Grigoriev I.V."/>
            <person name="Martin F.M."/>
            <person name="Perotto S."/>
        </authorList>
    </citation>
    <scope>NUCLEOTIDE SEQUENCE [LARGE SCALE GENOMIC DNA]</scope>
    <source>
        <strain evidence="2 3">ATCC 22711</strain>
    </source>
</reference>